<evidence type="ECO:0000313" key="2">
    <source>
        <dbReference type="Proteomes" id="UP000272942"/>
    </source>
</evidence>
<dbReference type="Proteomes" id="UP000272942">
    <property type="component" value="Unassembled WGS sequence"/>
</dbReference>
<dbReference type="OrthoDB" id="10068075at2759"/>
<evidence type="ECO:0000313" key="1">
    <source>
        <dbReference type="EMBL" id="VDP94230.1"/>
    </source>
</evidence>
<proteinExistence type="predicted"/>
<dbReference type="EMBL" id="UZAN01066713">
    <property type="protein sequence ID" value="VDP94230.1"/>
    <property type="molecule type" value="Genomic_DNA"/>
</dbReference>
<accession>A0A183BCM1</accession>
<name>A0A183BCM1_9TREM</name>
<keyword evidence="2" id="KW-1185">Reference proteome</keyword>
<gene>
    <name evidence="1" type="ORF">ECPE_LOCUS16956</name>
</gene>
<organism evidence="3">
    <name type="scientific">Echinostoma caproni</name>
    <dbReference type="NCBI Taxonomy" id="27848"/>
    <lineage>
        <taxon>Eukaryota</taxon>
        <taxon>Metazoa</taxon>
        <taxon>Spiralia</taxon>
        <taxon>Lophotrochozoa</taxon>
        <taxon>Platyhelminthes</taxon>
        <taxon>Trematoda</taxon>
        <taxon>Digenea</taxon>
        <taxon>Plagiorchiida</taxon>
        <taxon>Echinostomata</taxon>
        <taxon>Echinostomatoidea</taxon>
        <taxon>Echinostomatidae</taxon>
        <taxon>Echinostoma</taxon>
    </lineage>
</organism>
<reference evidence="1 2" key="2">
    <citation type="submission" date="2018-11" db="EMBL/GenBank/DDBJ databases">
        <authorList>
            <consortium name="Pathogen Informatics"/>
        </authorList>
    </citation>
    <scope>NUCLEOTIDE SEQUENCE [LARGE SCALE GENOMIC DNA]</scope>
    <source>
        <strain evidence="1 2">Egypt</strain>
    </source>
</reference>
<sequence length="286" mass="32661">MIERYKERFHRLESALKEARLTEKMTSLENFYSDNQKYFGESPAVESFRSLPMHADINDHPPKIVHGVFSDVLPKLGHVNRRTPSPSQGLVTLGEIVYFDGDSGRYWLFTRSFQGAVAIRVTDDESRLSYLIDYCKGEAKEAIECCAIVDPSEDYAEVLSILRRRFGEPHITARARIDELVGGPQIRNLDPVAFMKLAGEMRNCRNTLHQLNYVPDLNSSRRIAAIVGRMTQVLQFKWSENASCMLRQGREPTFPDLTEFVDERADVLMVHQSYSAGQTSRQPRSP</sequence>
<evidence type="ECO:0000313" key="3">
    <source>
        <dbReference type="WBParaSite" id="ECPE_0001699901-mRNA-1"/>
    </source>
</evidence>
<reference evidence="3" key="1">
    <citation type="submission" date="2016-06" db="UniProtKB">
        <authorList>
            <consortium name="WormBaseParasite"/>
        </authorList>
    </citation>
    <scope>IDENTIFICATION</scope>
</reference>
<protein>
    <submittedName>
        <fullName evidence="3">Integrase catalytic domain-containing protein</fullName>
    </submittedName>
</protein>
<dbReference type="AlphaFoldDB" id="A0A183BCM1"/>
<dbReference type="WBParaSite" id="ECPE_0001699901-mRNA-1">
    <property type="protein sequence ID" value="ECPE_0001699901-mRNA-1"/>
    <property type="gene ID" value="ECPE_0001699901"/>
</dbReference>
<dbReference type="PANTHER" id="PTHR47331">
    <property type="entry name" value="PHD-TYPE DOMAIN-CONTAINING PROTEIN"/>
    <property type="match status" value="1"/>
</dbReference>